<feature type="transmembrane region" description="Helical" evidence="1">
    <location>
        <begin position="47"/>
        <end position="65"/>
    </location>
</feature>
<feature type="domain" description="DUF7789" evidence="2">
    <location>
        <begin position="139"/>
        <end position="236"/>
    </location>
</feature>
<evidence type="ECO:0000259" key="2">
    <source>
        <dbReference type="Pfam" id="PF25044"/>
    </source>
</evidence>
<comment type="caution">
    <text evidence="3">The sequence shown here is derived from an EMBL/GenBank/DDBJ whole genome shotgun (WGS) entry which is preliminary data.</text>
</comment>
<protein>
    <recommendedName>
        <fullName evidence="2">DUF7789 domain-containing protein</fullName>
    </recommendedName>
</protein>
<dbReference type="Proteomes" id="UP001186944">
    <property type="component" value="Unassembled WGS sequence"/>
</dbReference>
<feature type="non-terminal residue" evidence="3">
    <location>
        <position position="1"/>
    </location>
</feature>
<dbReference type="PANTHER" id="PTHR39299">
    <property type="entry name" value="TRANSMEMBRANE PROTEIN"/>
    <property type="match status" value="1"/>
</dbReference>
<evidence type="ECO:0000313" key="4">
    <source>
        <dbReference type="Proteomes" id="UP001186944"/>
    </source>
</evidence>
<feature type="transmembrane region" description="Helical" evidence="1">
    <location>
        <begin position="148"/>
        <end position="173"/>
    </location>
</feature>
<proteinExistence type="predicted"/>
<dbReference type="EMBL" id="VSWD01000005">
    <property type="protein sequence ID" value="KAK3102786.1"/>
    <property type="molecule type" value="Genomic_DNA"/>
</dbReference>
<dbReference type="AlphaFoldDB" id="A0AA88YR71"/>
<keyword evidence="1" id="KW-0812">Transmembrane</keyword>
<keyword evidence="1" id="KW-1133">Transmembrane helix</keyword>
<name>A0AA88YR71_PINIB</name>
<feature type="transmembrane region" description="Helical" evidence="1">
    <location>
        <begin position="185"/>
        <end position="206"/>
    </location>
</feature>
<reference evidence="3" key="1">
    <citation type="submission" date="2019-08" db="EMBL/GenBank/DDBJ databases">
        <title>The improved chromosome-level genome for the pearl oyster Pinctada fucata martensii using PacBio sequencing and Hi-C.</title>
        <authorList>
            <person name="Zheng Z."/>
        </authorList>
    </citation>
    <scope>NUCLEOTIDE SEQUENCE</scope>
    <source>
        <strain evidence="3">ZZ-2019</strain>
        <tissue evidence="3">Adductor muscle</tissue>
    </source>
</reference>
<organism evidence="3 4">
    <name type="scientific">Pinctada imbricata</name>
    <name type="common">Atlantic pearl-oyster</name>
    <name type="synonym">Pinctada martensii</name>
    <dbReference type="NCBI Taxonomy" id="66713"/>
    <lineage>
        <taxon>Eukaryota</taxon>
        <taxon>Metazoa</taxon>
        <taxon>Spiralia</taxon>
        <taxon>Lophotrochozoa</taxon>
        <taxon>Mollusca</taxon>
        <taxon>Bivalvia</taxon>
        <taxon>Autobranchia</taxon>
        <taxon>Pteriomorphia</taxon>
        <taxon>Pterioida</taxon>
        <taxon>Pterioidea</taxon>
        <taxon>Pteriidae</taxon>
        <taxon>Pinctada</taxon>
    </lineage>
</organism>
<dbReference type="PANTHER" id="PTHR39299:SF1">
    <property type="entry name" value="TRANSMEMBRANE PROTEIN"/>
    <property type="match status" value="1"/>
</dbReference>
<evidence type="ECO:0000256" key="1">
    <source>
        <dbReference type="SAM" id="Phobius"/>
    </source>
</evidence>
<feature type="transmembrane region" description="Helical" evidence="1">
    <location>
        <begin position="13"/>
        <end position="35"/>
    </location>
</feature>
<dbReference type="InterPro" id="IPR056691">
    <property type="entry name" value="DUF7789"/>
</dbReference>
<feature type="transmembrane region" description="Helical" evidence="1">
    <location>
        <begin position="77"/>
        <end position="96"/>
    </location>
</feature>
<accession>A0AA88YR71</accession>
<feature type="domain" description="DUF7789" evidence="2">
    <location>
        <begin position="2"/>
        <end position="128"/>
    </location>
</feature>
<sequence>QTKTCARLSYREWSFLIISVCNILAAVGLTIYRLVKVSIDDPSSADFTFALLLLLNAVFCLFYTFHGLLRERIYELYVLIVAIIVVLVYCIVEYAFMNVDGRTTVKLVRLILICVLAPPNIYLAWSVAQQFGYLQFKIVGASEFLQHLYQQASIFSCLLKFDIQVTASVVILVLKDGTSVSEFEVIALSVGLPYSVLWNILGWFVLRREWKFGAYLFAFLGLAKPVYYILEVVKVRK</sequence>
<gene>
    <name evidence="3" type="ORF">FSP39_013904</name>
</gene>
<keyword evidence="4" id="KW-1185">Reference proteome</keyword>
<evidence type="ECO:0000313" key="3">
    <source>
        <dbReference type="EMBL" id="KAK3102786.1"/>
    </source>
</evidence>
<dbReference type="Pfam" id="PF25044">
    <property type="entry name" value="DUF7789"/>
    <property type="match status" value="2"/>
</dbReference>
<feature type="transmembrane region" description="Helical" evidence="1">
    <location>
        <begin position="212"/>
        <end position="230"/>
    </location>
</feature>
<keyword evidence="1" id="KW-0472">Membrane</keyword>
<feature type="transmembrane region" description="Helical" evidence="1">
    <location>
        <begin position="108"/>
        <end position="128"/>
    </location>
</feature>